<evidence type="ECO:0000256" key="1">
    <source>
        <dbReference type="SAM" id="MobiDB-lite"/>
    </source>
</evidence>
<dbReference type="AlphaFoldDB" id="A0A498LZX0"/>
<feature type="region of interest" description="Disordered" evidence="1">
    <location>
        <begin position="112"/>
        <end position="142"/>
    </location>
</feature>
<dbReference type="Proteomes" id="UP000290572">
    <property type="component" value="Unassembled WGS sequence"/>
</dbReference>
<organism evidence="2 3">
    <name type="scientific">Labeo rohita</name>
    <name type="common">Indian major carp</name>
    <name type="synonym">Cyprinus rohita</name>
    <dbReference type="NCBI Taxonomy" id="84645"/>
    <lineage>
        <taxon>Eukaryota</taxon>
        <taxon>Metazoa</taxon>
        <taxon>Chordata</taxon>
        <taxon>Craniata</taxon>
        <taxon>Vertebrata</taxon>
        <taxon>Euteleostomi</taxon>
        <taxon>Actinopterygii</taxon>
        <taxon>Neopterygii</taxon>
        <taxon>Teleostei</taxon>
        <taxon>Ostariophysi</taxon>
        <taxon>Cypriniformes</taxon>
        <taxon>Cyprinidae</taxon>
        <taxon>Labeoninae</taxon>
        <taxon>Labeonini</taxon>
        <taxon>Labeo</taxon>
    </lineage>
</organism>
<keyword evidence="3" id="KW-1185">Reference proteome</keyword>
<protein>
    <submittedName>
        <fullName evidence="2">Uncharacterized protein</fullName>
    </submittedName>
</protein>
<sequence length="142" mass="15425">MEGLSLLPKGAAGLLHREGEPRPPPSTQRNFRRQMEGSHCDQREPLHWKGEPGPMLDKPKRFVTSGGGTLTATEGSFGSAAPGKRVPLATMYRARGAPLRPKGAVALLHREGEPYPPLSTQRNSNDGQKHGLMPRMEGSHCN</sequence>
<reference evidence="2 3" key="1">
    <citation type="submission" date="2018-03" db="EMBL/GenBank/DDBJ databases">
        <title>Draft genome sequence of Rohu Carp (Labeo rohita).</title>
        <authorList>
            <person name="Das P."/>
            <person name="Kushwaha B."/>
            <person name="Joshi C.G."/>
            <person name="Kumar D."/>
            <person name="Nagpure N.S."/>
            <person name="Sahoo L."/>
            <person name="Das S.P."/>
            <person name="Bit A."/>
            <person name="Patnaik S."/>
            <person name="Meher P.K."/>
            <person name="Jayasankar P."/>
            <person name="Koringa P.G."/>
            <person name="Patel N.V."/>
            <person name="Hinsu A.T."/>
            <person name="Kumar R."/>
            <person name="Pandey M."/>
            <person name="Agarwal S."/>
            <person name="Srivastava S."/>
            <person name="Singh M."/>
            <person name="Iquebal M.A."/>
            <person name="Jaiswal S."/>
            <person name="Angadi U.B."/>
            <person name="Kumar N."/>
            <person name="Raza M."/>
            <person name="Shah T.M."/>
            <person name="Rai A."/>
            <person name="Jena J.K."/>
        </authorList>
    </citation>
    <scope>NUCLEOTIDE SEQUENCE [LARGE SCALE GENOMIC DNA]</scope>
    <source>
        <strain evidence="2">DASCIFA01</strain>
        <tissue evidence="2">Testis</tissue>
    </source>
</reference>
<name>A0A498LZX0_LABRO</name>
<gene>
    <name evidence="2" type="ORF">ROHU_009214</name>
</gene>
<accession>A0A498LZX0</accession>
<evidence type="ECO:0000313" key="3">
    <source>
        <dbReference type="Proteomes" id="UP000290572"/>
    </source>
</evidence>
<feature type="region of interest" description="Disordered" evidence="1">
    <location>
        <begin position="1"/>
        <end position="58"/>
    </location>
</feature>
<comment type="caution">
    <text evidence="2">The sequence shown here is derived from an EMBL/GenBank/DDBJ whole genome shotgun (WGS) entry which is preliminary data.</text>
</comment>
<feature type="compositionally biased region" description="Basic and acidic residues" evidence="1">
    <location>
        <begin position="33"/>
        <end position="50"/>
    </location>
</feature>
<evidence type="ECO:0000313" key="2">
    <source>
        <dbReference type="EMBL" id="RXN14129.1"/>
    </source>
</evidence>
<dbReference type="EMBL" id="QBIY01012920">
    <property type="protein sequence ID" value="RXN14129.1"/>
    <property type="molecule type" value="Genomic_DNA"/>
</dbReference>
<proteinExistence type="predicted"/>